<comment type="similarity">
    <text evidence="7">Belongs to the PsaM family.</text>
</comment>
<gene>
    <name evidence="7 8" type="primary">psaM</name>
</gene>
<protein>
    <recommendedName>
        <fullName evidence="7">Photosystem I reaction center subunit XII</fullName>
    </recommendedName>
    <alternativeName>
        <fullName evidence="7">PSI-M</fullName>
    </alternativeName>
</protein>
<organism evidence="8">
    <name type="scientific">Aphanochaete confervicola</name>
    <dbReference type="NCBI Taxonomy" id="764104"/>
    <lineage>
        <taxon>Eukaryota</taxon>
        <taxon>Viridiplantae</taxon>
        <taxon>Chlorophyta</taxon>
        <taxon>core chlorophytes</taxon>
        <taxon>Chlorophyceae</taxon>
        <taxon>OCC clade</taxon>
        <taxon>Chaetophorales</taxon>
        <taxon>Aphanochaetaceae</taxon>
        <taxon>Aphanochaete</taxon>
    </lineage>
</organism>
<keyword evidence="8" id="KW-0934">Plastid</keyword>
<keyword evidence="3 7" id="KW-0603">Photosystem I</keyword>
<evidence type="ECO:0000256" key="5">
    <source>
        <dbReference type="ARBA" id="ARBA00023078"/>
    </source>
</evidence>
<evidence type="ECO:0000256" key="2">
    <source>
        <dbReference type="ARBA" id="ARBA00022692"/>
    </source>
</evidence>
<dbReference type="GeneID" id="54626694"/>
<evidence type="ECO:0000256" key="7">
    <source>
        <dbReference type="HAMAP-Rule" id="MF_00828"/>
    </source>
</evidence>
<geneLocation type="chloroplast" evidence="8"/>
<feature type="transmembrane region" description="Helical" evidence="7">
    <location>
        <begin position="6"/>
        <end position="30"/>
    </location>
</feature>
<dbReference type="InterPro" id="IPR037279">
    <property type="entry name" value="PSI_PsaM_sf"/>
</dbReference>
<dbReference type="GO" id="GO:0009535">
    <property type="term" value="C:chloroplast thylakoid membrane"/>
    <property type="evidence" value="ECO:0007669"/>
    <property type="project" value="UniProtKB-SubCell"/>
</dbReference>
<dbReference type="Pfam" id="PF07465">
    <property type="entry name" value="PsaM"/>
    <property type="match status" value="1"/>
</dbReference>
<accession>A0A6H1XDZ8</accession>
<dbReference type="NCBIfam" id="TIGR03053">
    <property type="entry name" value="PS_I_psaM"/>
    <property type="match status" value="1"/>
</dbReference>
<evidence type="ECO:0000256" key="3">
    <source>
        <dbReference type="ARBA" id="ARBA00022836"/>
    </source>
</evidence>
<sequence length="32" mass="3518">MTIVESQIFIALFIALGNGFLAFLLGSALYQR</sequence>
<dbReference type="SUPFAM" id="SSF81548">
    <property type="entry name" value="Subunit XII of photosystem I reaction centre, PsaM"/>
    <property type="match status" value="1"/>
</dbReference>
<evidence type="ECO:0000313" key="8">
    <source>
        <dbReference type="EMBL" id="QJA13876.1"/>
    </source>
</evidence>
<dbReference type="InterPro" id="IPR010010">
    <property type="entry name" value="PSI_PsaM"/>
</dbReference>
<keyword evidence="8" id="KW-0150">Chloroplast</keyword>
<evidence type="ECO:0000256" key="4">
    <source>
        <dbReference type="ARBA" id="ARBA00022989"/>
    </source>
</evidence>
<evidence type="ECO:0000256" key="6">
    <source>
        <dbReference type="ARBA" id="ARBA00023136"/>
    </source>
</evidence>
<proteinExistence type="inferred from homology"/>
<reference evidence="8" key="1">
    <citation type="submission" date="2019-11" db="EMBL/GenBank/DDBJ databases">
        <title>The Chloroplast Genome of the Green Alga Aphanochaete confervicola.</title>
        <authorList>
            <person name="Liu B."/>
        </authorList>
    </citation>
    <scope>NUCLEOTIDE SEQUENCE</scope>
</reference>
<name>A0A6H1XDZ8_9CHLO</name>
<keyword evidence="1 7" id="KW-0602">Photosynthesis</keyword>
<keyword evidence="2 7" id="KW-0812">Transmembrane</keyword>
<dbReference type="HAMAP" id="MF_00828">
    <property type="entry name" value="PSI_PsaM"/>
    <property type="match status" value="1"/>
</dbReference>
<dbReference type="GO" id="GO:0009522">
    <property type="term" value="C:photosystem I"/>
    <property type="evidence" value="ECO:0007669"/>
    <property type="project" value="UniProtKB-KW"/>
</dbReference>
<keyword evidence="4 7" id="KW-1133">Transmembrane helix</keyword>
<evidence type="ECO:0000256" key="1">
    <source>
        <dbReference type="ARBA" id="ARBA00022531"/>
    </source>
</evidence>
<dbReference type="EMBL" id="MN659373">
    <property type="protein sequence ID" value="QJA13876.1"/>
    <property type="molecule type" value="Genomic_DNA"/>
</dbReference>
<dbReference type="AlphaFoldDB" id="A0A6H1XDZ8"/>
<comment type="subcellular location">
    <subcellularLocation>
        <location evidence="7">Plastid</location>
        <location evidence="7">Chloroplast thylakoid membrane</location>
        <topology evidence="7">Single-pass membrane protein</topology>
    </subcellularLocation>
</comment>
<keyword evidence="5 7" id="KW-0793">Thylakoid</keyword>
<dbReference type="RefSeq" id="YP_009774607.1">
    <property type="nucleotide sequence ID" value="NC_047441.1"/>
</dbReference>
<keyword evidence="6 7" id="KW-0472">Membrane</keyword>
<dbReference type="GO" id="GO:0015979">
    <property type="term" value="P:photosynthesis"/>
    <property type="evidence" value="ECO:0007669"/>
    <property type="project" value="UniProtKB-UniRule"/>
</dbReference>